<keyword evidence="2" id="KW-1185">Reference proteome</keyword>
<dbReference type="HOGENOM" id="CLU_064931_0_0_10"/>
<organism evidence="1 2">
    <name type="scientific">Haliscomenobacter hydrossis (strain ATCC 27775 / DSM 1100 / LMG 10767 / O)</name>
    <dbReference type="NCBI Taxonomy" id="760192"/>
    <lineage>
        <taxon>Bacteria</taxon>
        <taxon>Pseudomonadati</taxon>
        <taxon>Bacteroidota</taxon>
        <taxon>Saprospiria</taxon>
        <taxon>Saprospirales</taxon>
        <taxon>Haliscomenobacteraceae</taxon>
        <taxon>Haliscomenobacter</taxon>
    </lineage>
</organism>
<dbReference type="PANTHER" id="PTHR34817">
    <property type="entry name" value="NUCLEOTIDYLTRANSFERASE"/>
    <property type="match status" value="1"/>
</dbReference>
<proteinExistence type="predicted"/>
<dbReference type="InterPro" id="IPR018775">
    <property type="entry name" value="RlaP"/>
</dbReference>
<evidence type="ECO:0000313" key="1">
    <source>
        <dbReference type="EMBL" id="AEE51861.1"/>
    </source>
</evidence>
<reference key="2">
    <citation type="submission" date="2011-04" db="EMBL/GenBank/DDBJ databases">
        <title>Complete sequence of chromosome of Haliscomenobacter hydrossis DSM 1100.</title>
        <authorList>
            <consortium name="US DOE Joint Genome Institute (JGI-PGF)"/>
            <person name="Lucas S."/>
            <person name="Han J."/>
            <person name="Lapidus A."/>
            <person name="Bruce D."/>
            <person name="Goodwin L."/>
            <person name="Pitluck S."/>
            <person name="Peters L."/>
            <person name="Kyrpides N."/>
            <person name="Mavromatis K."/>
            <person name="Ivanova N."/>
            <person name="Ovchinnikova G."/>
            <person name="Pagani I."/>
            <person name="Daligault H."/>
            <person name="Detter J.C."/>
            <person name="Han C."/>
            <person name="Land M."/>
            <person name="Hauser L."/>
            <person name="Markowitz V."/>
            <person name="Cheng J.-F."/>
            <person name="Hugenholtz P."/>
            <person name="Woyke T."/>
            <person name="Wu D."/>
            <person name="Verbarg S."/>
            <person name="Frueling A."/>
            <person name="Brambilla E."/>
            <person name="Klenk H.-P."/>
            <person name="Eisen J.A."/>
        </authorList>
    </citation>
    <scope>NUCLEOTIDE SEQUENCE</scope>
    <source>
        <strain>DSM 1100</strain>
    </source>
</reference>
<dbReference type="RefSeq" id="WP_013766399.1">
    <property type="nucleotide sequence ID" value="NC_015510.1"/>
</dbReference>
<dbReference type="eggNOG" id="COG3541">
    <property type="taxonomic scope" value="Bacteria"/>
</dbReference>
<dbReference type="STRING" id="760192.Halhy_4013"/>
<dbReference type="Pfam" id="PF10127">
    <property type="entry name" value="RlaP"/>
    <property type="match status" value="1"/>
</dbReference>
<evidence type="ECO:0000313" key="2">
    <source>
        <dbReference type="Proteomes" id="UP000008461"/>
    </source>
</evidence>
<accession>F4L5M6</accession>
<reference evidence="1 2" key="1">
    <citation type="journal article" date="2011" name="Stand. Genomic Sci.">
        <title>Complete genome sequence of Haliscomenobacter hydrossis type strain (O).</title>
        <authorList>
            <consortium name="US DOE Joint Genome Institute (JGI-PGF)"/>
            <person name="Daligault H."/>
            <person name="Lapidus A."/>
            <person name="Zeytun A."/>
            <person name="Nolan M."/>
            <person name="Lucas S."/>
            <person name="Del Rio T.G."/>
            <person name="Tice H."/>
            <person name="Cheng J.F."/>
            <person name="Tapia R."/>
            <person name="Han C."/>
            <person name="Goodwin L."/>
            <person name="Pitluck S."/>
            <person name="Liolios K."/>
            <person name="Pagani I."/>
            <person name="Ivanova N."/>
            <person name="Huntemann M."/>
            <person name="Mavromatis K."/>
            <person name="Mikhailova N."/>
            <person name="Pati A."/>
            <person name="Chen A."/>
            <person name="Palaniappan K."/>
            <person name="Land M."/>
            <person name="Hauser L."/>
            <person name="Brambilla E.M."/>
            <person name="Rohde M."/>
            <person name="Verbarg S."/>
            <person name="Goker M."/>
            <person name="Bristow J."/>
            <person name="Eisen J.A."/>
            <person name="Markowitz V."/>
            <person name="Hugenholtz P."/>
            <person name="Kyrpides N.C."/>
            <person name="Klenk H.P."/>
            <person name="Woyke T."/>
        </authorList>
    </citation>
    <scope>NUCLEOTIDE SEQUENCE [LARGE SCALE GENOMIC DNA]</scope>
    <source>
        <strain evidence="2">ATCC 27775 / DSM 1100 / LMG 10767 / O</strain>
    </source>
</reference>
<dbReference type="OrthoDB" id="243791at2"/>
<dbReference type="Proteomes" id="UP000008461">
    <property type="component" value="Chromosome"/>
</dbReference>
<name>F4L5M6_HALH1</name>
<dbReference type="AlphaFoldDB" id="F4L5M6"/>
<gene>
    <name evidence="1" type="ordered locus">Halhy_4013</name>
</gene>
<protein>
    <submittedName>
        <fullName evidence="1">Nucleotidyltransferase</fullName>
    </submittedName>
</protein>
<sequence length="354" mass="41268">MNLTELRQSKQLLFEGISGSRAYGLDLPGSDTDYRGVFILSKKQFYGLNYTEQVSSPTNDEVFYELRRFGNLLAKNNPNILEMLNIPADCIVYRHPLFERFQPSDFLSKLCRDTFAGYAVTQIKKARGLNKKIHNPQEPERKTPLHFCYVVKNQGSTPLLHWLEEQNLQQERCGLVNIPNMRDMYALFYDPNGDLYFSGIIQKDSANEVALSSVPKGSSPLAILSFNKDGYSAYCRSYREYWEWVNLRNEERYQNTLQHGKNYDAKNMMHTFRLLDMAAEILSEGQVMVRRPNREELLAIRRGDFLYEDLIEKAEEKIVRINELYALSSLPETPNLEKIEELLYEVRETFYQLG</sequence>
<dbReference type="EMBL" id="CP002691">
    <property type="protein sequence ID" value="AEE51861.1"/>
    <property type="molecule type" value="Genomic_DNA"/>
</dbReference>
<dbReference type="KEGG" id="hhy:Halhy_4013"/>
<dbReference type="PANTHER" id="PTHR34817:SF1">
    <property type="entry name" value="NUCLEOTIDYLTRANSFERASE"/>
    <property type="match status" value="1"/>
</dbReference>